<dbReference type="InterPro" id="IPR003594">
    <property type="entry name" value="HATPase_dom"/>
</dbReference>
<dbReference type="SUPFAM" id="SSF55781">
    <property type="entry name" value="GAF domain-like"/>
    <property type="match status" value="1"/>
</dbReference>
<dbReference type="CDD" id="cd12914">
    <property type="entry name" value="PDC1_DGC_like"/>
    <property type="match status" value="1"/>
</dbReference>
<dbReference type="Gene3D" id="1.10.287.130">
    <property type="match status" value="1"/>
</dbReference>
<dbReference type="Pfam" id="PF02518">
    <property type="entry name" value="HATPase_c"/>
    <property type="match status" value="1"/>
</dbReference>
<feature type="coiled-coil region" evidence="9">
    <location>
        <begin position="638"/>
        <end position="665"/>
    </location>
</feature>
<dbReference type="InterPro" id="IPR035965">
    <property type="entry name" value="PAS-like_dom_sf"/>
</dbReference>
<proteinExistence type="predicted"/>
<evidence type="ECO:0000256" key="6">
    <source>
        <dbReference type="ARBA" id="ARBA00022777"/>
    </source>
</evidence>
<keyword evidence="5" id="KW-0547">Nucleotide-binding</keyword>
<dbReference type="SMART" id="SM00387">
    <property type="entry name" value="HATPase_c"/>
    <property type="match status" value="1"/>
</dbReference>
<dbReference type="Gene3D" id="3.30.450.40">
    <property type="match status" value="1"/>
</dbReference>
<dbReference type="Proteomes" id="UP000606490">
    <property type="component" value="Unassembled WGS sequence"/>
</dbReference>
<feature type="transmembrane region" description="Helical" evidence="10">
    <location>
        <begin position="26"/>
        <end position="52"/>
    </location>
</feature>
<gene>
    <name evidence="14" type="ORF">JMJ55_18710</name>
</gene>
<evidence type="ECO:0000256" key="10">
    <source>
        <dbReference type="SAM" id="Phobius"/>
    </source>
</evidence>
<dbReference type="Pfam" id="PF00989">
    <property type="entry name" value="PAS"/>
    <property type="match status" value="1"/>
</dbReference>
<evidence type="ECO:0000256" key="5">
    <source>
        <dbReference type="ARBA" id="ARBA00022741"/>
    </source>
</evidence>
<dbReference type="SMART" id="SM00388">
    <property type="entry name" value="HisKA"/>
    <property type="match status" value="1"/>
</dbReference>
<comment type="caution">
    <text evidence="14">The sequence shown here is derived from an EMBL/GenBank/DDBJ whole genome shotgun (WGS) entry which is preliminary data.</text>
</comment>
<organism evidence="14 15">
    <name type="scientific">Belnapia mucosa</name>
    <dbReference type="NCBI Taxonomy" id="2804532"/>
    <lineage>
        <taxon>Bacteria</taxon>
        <taxon>Pseudomonadati</taxon>
        <taxon>Pseudomonadota</taxon>
        <taxon>Alphaproteobacteria</taxon>
        <taxon>Acetobacterales</taxon>
        <taxon>Roseomonadaceae</taxon>
        <taxon>Belnapia</taxon>
    </lineage>
</organism>
<dbReference type="SUPFAM" id="SSF55874">
    <property type="entry name" value="ATPase domain of HSP90 chaperone/DNA topoisomerase II/histidine kinase"/>
    <property type="match status" value="1"/>
</dbReference>
<evidence type="ECO:0000256" key="8">
    <source>
        <dbReference type="ARBA" id="ARBA00023012"/>
    </source>
</evidence>
<dbReference type="PROSITE" id="PS50109">
    <property type="entry name" value="HIS_KIN"/>
    <property type="match status" value="1"/>
</dbReference>
<dbReference type="InterPro" id="IPR036097">
    <property type="entry name" value="HisK_dim/P_sf"/>
</dbReference>
<evidence type="ECO:0000259" key="13">
    <source>
        <dbReference type="PROSITE" id="PS50113"/>
    </source>
</evidence>
<dbReference type="EMBL" id="JAEUXJ010000008">
    <property type="protein sequence ID" value="MBL6457370.1"/>
    <property type="molecule type" value="Genomic_DNA"/>
</dbReference>
<dbReference type="Pfam" id="PF00512">
    <property type="entry name" value="HisKA"/>
    <property type="match status" value="1"/>
</dbReference>
<dbReference type="SMART" id="SM00065">
    <property type="entry name" value="GAF"/>
    <property type="match status" value="1"/>
</dbReference>
<dbReference type="RefSeq" id="WP_202827112.1">
    <property type="nucleotide sequence ID" value="NZ_JAEUXJ010000008.1"/>
</dbReference>
<feature type="domain" description="PAS" evidence="12">
    <location>
        <begin position="655"/>
        <end position="707"/>
    </location>
</feature>
<dbReference type="PANTHER" id="PTHR43065:SF10">
    <property type="entry name" value="PEROXIDE STRESS-ACTIVATED HISTIDINE KINASE MAK3"/>
    <property type="match status" value="1"/>
</dbReference>
<reference evidence="14 15" key="1">
    <citation type="submission" date="2021-01" db="EMBL/GenBank/DDBJ databases">
        <title>Belnapia mucosa sp. nov. and Belnapia arida sp. nov., isolated from the Tabernas Desert (Almeria, Spain).</title>
        <authorList>
            <person name="Molina-Menor E."/>
            <person name="Vidal-Verdu A."/>
            <person name="Calonge A."/>
            <person name="Satari L."/>
            <person name="Pereto Magraner J."/>
            <person name="Porcar Miralles M."/>
        </authorList>
    </citation>
    <scope>NUCLEOTIDE SEQUENCE [LARGE SCALE GENOMIC DNA]</scope>
    <source>
        <strain evidence="14 15">T6</strain>
    </source>
</reference>
<sequence length="1033" mass="112122">MPFLKRLSPVVPDGAGSDRNAPPSQAWTFAALLTAAIMVPASILAFGAWMAWGQVWDQARAELTATAGAAAEYAARVLDGHALLADRVDELLRGLSDDQIREREPDLHQALQQLAASRPIIHALDALDAQGRLLVASNLFPVPADTRFDDRDVVRQLRDSAAPAALVSRLYRDRAAGELFFALAERRGAAALGRTPLPADGAGFQGVALVSLRPRDLSQGLQRLADTTDQTIALIRTDGELLARSSGFEDLPPPIPPDGPLRRIMASPAGYGLAEARTGLDDREGLIAVQRVAGWPIAAAVTQTRDAIIARWRRVLLWEASFGIPAVLALLGLVVLTLRRTRQVAEARMALRLQGERRAAAEAMRETLGTLDLGAFMARNLDGTIRYWSAGCERLFGWTAEEAVGHVSHRLLRTVYPVPLPEIETALETGGEWTGEIRQRIRSGEEVVVASRKALRRDADGQPISIVESMVDVTPLWRIRAELLDRSTRLQLLSEAAGNLLTAANPNAVLVGLFRSLSERLGIDISFNYRMEGAAGDELRLVDMFGVPDGIRPELEWLRLGEAVCGAAAQARQPIHRTEVQTSDDPALDVLRRLGVRAYVAFPLVVGERLIGTLSFGTRQRDGFSEEDLALLGTIAQYVAVLRERLRAEGALREAEQQLRSILETVPDAMVVIDERGIMISFSTAAERLFGWSAAEAIGRNVSMLMPRPDRDRHDGYIAHYLATGERRIIGIGRVVTGMRRDGSTFPMELTVGEVRSAGRPLFTGFVRNLTEQQESERRLQELQSELLHVSRVSAAGEMASALAHELNQPLTAIASSTGAALRMLRTATRAANGGPALPERAIEAMERAVTQSLRAGQIVRRLREFVAKGEADRQLERLPGLIDEASALALVGARQRGVRVTFDLAPDLPPVLVDRIQIQQVLLNLMRNAIEAMTEEGEPQERRELAVTAAARGTDEVGLAVADTGPGLAPQVAARLFEPFVSTKPNGMGVGLSICRSIIEAHGGRLWAEPNPGGGTVFRLTLPAAPPDQAMV</sequence>
<dbReference type="InterPro" id="IPR004358">
    <property type="entry name" value="Sig_transdc_His_kin-like_C"/>
</dbReference>
<evidence type="ECO:0000259" key="12">
    <source>
        <dbReference type="PROSITE" id="PS50112"/>
    </source>
</evidence>
<dbReference type="CDD" id="cd12915">
    <property type="entry name" value="PDC2_DGC_like"/>
    <property type="match status" value="1"/>
</dbReference>
<keyword evidence="3" id="KW-0597">Phosphoprotein</keyword>
<dbReference type="SUPFAM" id="SSF55785">
    <property type="entry name" value="PYP-like sensor domain (PAS domain)"/>
    <property type="match status" value="2"/>
</dbReference>
<dbReference type="PROSITE" id="PS50112">
    <property type="entry name" value="PAS"/>
    <property type="match status" value="2"/>
</dbReference>
<evidence type="ECO:0000256" key="3">
    <source>
        <dbReference type="ARBA" id="ARBA00022553"/>
    </source>
</evidence>
<feature type="domain" description="PAS" evidence="12">
    <location>
        <begin position="380"/>
        <end position="428"/>
    </location>
</feature>
<evidence type="ECO:0000256" key="7">
    <source>
        <dbReference type="ARBA" id="ARBA00022840"/>
    </source>
</evidence>
<accession>A0ABS1V6T1</accession>
<dbReference type="InterPro" id="IPR029016">
    <property type="entry name" value="GAF-like_dom_sf"/>
</dbReference>
<keyword evidence="4" id="KW-0808">Transferase</keyword>
<evidence type="ECO:0000256" key="2">
    <source>
        <dbReference type="ARBA" id="ARBA00012438"/>
    </source>
</evidence>
<dbReference type="EC" id="2.7.13.3" evidence="2"/>
<comment type="catalytic activity">
    <reaction evidence="1">
        <text>ATP + protein L-histidine = ADP + protein N-phospho-L-histidine.</text>
        <dbReference type="EC" id="2.7.13.3"/>
    </reaction>
</comment>
<dbReference type="PRINTS" id="PR00344">
    <property type="entry name" value="BCTRLSENSOR"/>
</dbReference>
<keyword evidence="10" id="KW-0472">Membrane</keyword>
<dbReference type="PROSITE" id="PS50113">
    <property type="entry name" value="PAC"/>
    <property type="match status" value="1"/>
</dbReference>
<dbReference type="InterPro" id="IPR003661">
    <property type="entry name" value="HisK_dim/P_dom"/>
</dbReference>
<evidence type="ECO:0000259" key="11">
    <source>
        <dbReference type="PROSITE" id="PS50109"/>
    </source>
</evidence>
<evidence type="ECO:0000256" key="1">
    <source>
        <dbReference type="ARBA" id="ARBA00000085"/>
    </source>
</evidence>
<dbReference type="InterPro" id="IPR013655">
    <property type="entry name" value="PAS_fold_3"/>
</dbReference>
<evidence type="ECO:0000313" key="15">
    <source>
        <dbReference type="Proteomes" id="UP000606490"/>
    </source>
</evidence>
<dbReference type="Gene3D" id="3.30.450.20">
    <property type="entry name" value="PAS domain"/>
    <property type="match status" value="4"/>
</dbReference>
<keyword evidence="7" id="KW-0067">ATP-binding</keyword>
<evidence type="ECO:0000256" key="9">
    <source>
        <dbReference type="SAM" id="Coils"/>
    </source>
</evidence>
<keyword evidence="10" id="KW-0812">Transmembrane</keyword>
<dbReference type="InterPro" id="IPR005467">
    <property type="entry name" value="His_kinase_dom"/>
</dbReference>
<keyword evidence="9" id="KW-0175">Coiled coil</keyword>
<keyword evidence="15" id="KW-1185">Reference proteome</keyword>
<dbReference type="Pfam" id="PF13185">
    <property type="entry name" value="GAF_2"/>
    <property type="match status" value="1"/>
</dbReference>
<dbReference type="PANTHER" id="PTHR43065">
    <property type="entry name" value="SENSOR HISTIDINE KINASE"/>
    <property type="match status" value="1"/>
</dbReference>
<keyword evidence="6" id="KW-0418">Kinase</keyword>
<feature type="transmembrane region" description="Helical" evidence="10">
    <location>
        <begin position="315"/>
        <end position="338"/>
    </location>
</feature>
<dbReference type="NCBIfam" id="TIGR00229">
    <property type="entry name" value="sensory_box"/>
    <property type="match status" value="2"/>
</dbReference>
<name>A0ABS1V6T1_9PROT</name>
<feature type="domain" description="Histidine kinase" evidence="11">
    <location>
        <begin position="802"/>
        <end position="1027"/>
    </location>
</feature>
<dbReference type="InterPro" id="IPR000014">
    <property type="entry name" value="PAS"/>
</dbReference>
<dbReference type="InterPro" id="IPR036890">
    <property type="entry name" value="HATPase_C_sf"/>
</dbReference>
<dbReference type="Gene3D" id="3.30.565.10">
    <property type="entry name" value="Histidine kinase-like ATPase, C-terminal domain"/>
    <property type="match status" value="1"/>
</dbReference>
<dbReference type="SMART" id="SM00091">
    <property type="entry name" value="PAS"/>
    <property type="match status" value="2"/>
</dbReference>
<keyword evidence="8" id="KW-0902">Two-component regulatory system</keyword>
<dbReference type="CDD" id="cd00130">
    <property type="entry name" value="PAS"/>
    <property type="match status" value="2"/>
</dbReference>
<evidence type="ECO:0000256" key="4">
    <source>
        <dbReference type="ARBA" id="ARBA00022679"/>
    </source>
</evidence>
<evidence type="ECO:0000313" key="14">
    <source>
        <dbReference type="EMBL" id="MBL6457370.1"/>
    </source>
</evidence>
<protein>
    <recommendedName>
        <fullName evidence="2">histidine kinase</fullName>
        <ecNumber evidence="2">2.7.13.3</ecNumber>
    </recommendedName>
</protein>
<dbReference type="Gene3D" id="6.10.250.2580">
    <property type="match status" value="1"/>
</dbReference>
<dbReference type="CDD" id="cd00082">
    <property type="entry name" value="HisKA"/>
    <property type="match status" value="1"/>
</dbReference>
<dbReference type="SUPFAM" id="SSF47384">
    <property type="entry name" value="Homodimeric domain of signal transducing histidine kinase"/>
    <property type="match status" value="1"/>
</dbReference>
<dbReference type="Pfam" id="PF08447">
    <property type="entry name" value="PAS_3"/>
    <property type="match status" value="1"/>
</dbReference>
<keyword evidence="10" id="KW-1133">Transmembrane helix</keyword>
<dbReference type="InterPro" id="IPR000700">
    <property type="entry name" value="PAS-assoc_C"/>
</dbReference>
<dbReference type="InterPro" id="IPR013767">
    <property type="entry name" value="PAS_fold"/>
</dbReference>
<dbReference type="InterPro" id="IPR003018">
    <property type="entry name" value="GAF"/>
</dbReference>
<feature type="domain" description="PAC" evidence="13">
    <location>
        <begin position="723"/>
        <end position="782"/>
    </location>
</feature>